<dbReference type="AlphaFoldDB" id="A0A9D4IRR2"/>
<evidence type="ECO:0000256" key="1">
    <source>
        <dbReference type="ARBA" id="ARBA00004141"/>
    </source>
</evidence>
<evidence type="ECO:0000256" key="2">
    <source>
        <dbReference type="ARBA" id="ARBA00022692"/>
    </source>
</evidence>
<evidence type="ECO:0000256" key="4">
    <source>
        <dbReference type="SAM" id="MobiDB-lite"/>
    </source>
</evidence>
<gene>
    <name evidence="6" type="ORF">DPMN_160489</name>
</gene>
<dbReference type="GO" id="GO:0004100">
    <property type="term" value="F:chitin synthase activity"/>
    <property type="evidence" value="ECO:0007669"/>
    <property type="project" value="InterPro"/>
</dbReference>
<feature type="transmembrane region" description="Helical" evidence="5">
    <location>
        <begin position="151"/>
        <end position="170"/>
    </location>
</feature>
<feature type="transmembrane region" description="Helical" evidence="5">
    <location>
        <begin position="514"/>
        <end position="534"/>
    </location>
</feature>
<feature type="transmembrane region" description="Helical" evidence="5">
    <location>
        <begin position="83"/>
        <end position="108"/>
    </location>
</feature>
<dbReference type="GO" id="GO:0006031">
    <property type="term" value="P:chitin biosynthetic process"/>
    <property type="evidence" value="ECO:0007669"/>
    <property type="project" value="TreeGrafter"/>
</dbReference>
<dbReference type="Pfam" id="PF01644">
    <property type="entry name" value="Chitin_synth_1"/>
    <property type="match status" value="1"/>
</dbReference>
<feature type="transmembrane region" description="Helical" evidence="5">
    <location>
        <begin position="199"/>
        <end position="219"/>
    </location>
</feature>
<dbReference type="Proteomes" id="UP000828390">
    <property type="component" value="Unassembled WGS sequence"/>
</dbReference>
<keyword evidence="7" id="KW-1185">Reference proteome</keyword>
<dbReference type="InterPro" id="IPR004835">
    <property type="entry name" value="Chitin_synth"/>
</dbReference>
<keyword evidence="3 5" id="KW-0472">Membrane</keyword>
<comment type="caution">
    <text evidence="6">The sequence shown here is derived from an EMBL/GenBank/DDBJ whole genome shotgun (WGS) entry which is preliminary data.</text>
</comment>
<feature type="transmembrane region" description="Helical" evidence="5">
    <location>
        <begin position="231"/>
        <end position="250"/>
    </location>
</feature>
<dbReference type="PANTHER" id="PTHR22914">
    <property type="entry name" value="CHITIN SYNTHASE"/>
    <property type="match status" value="1"/>
</dbReference>
<feature type="compositionally biased region" description="Basic and acidic residues" evidence="4">
    <location>
        <begin position="595"/>
        <end position="610"/>
    </location>
</feature>
<keyword evidence="2 5" id="KW-0812">Transmembrane</keyword>
<accession>A0A9D4IRR2</accession>
<proteinExistence type="predicted"/>
<dbReference type="GO" id="GO:0016020">
    <property type="term" value="C:membrane"/>
    <property type="evidence" value="ECO:0007669"/>
    <property type="project" value="UniProtKB-SubCell"/>
</dbReference>
<feature type="region of interest" description="Disordered" evidence="4">
    <location>
        <begin position="594"/>
        <end position="625"/>
    </location>
</feature>
<feature type="transmembrane region" description="Helical" evidence="5">
    <location>
        <begin position="120"/>
        <end position="139"/>
    </location>
</feature>
<protein>
    <recommendedName>
        <fullName evidence="8">Chitin synthase</fullName>
    </recommendedName>
</protein>
<feature type="transmembrane region" description="Helical" evidence="5">
    <location>
        <begin position="546"/>
        <end position="568"/>
    </location>
</feature>
<evidence type="ECO:0000313" key="7">
    <source>
        <dbReference type="Proteomes" id="UP000828390"/>
    </source>
</evidence>
<reference evidence="6" key="2">
    <citation type="submission" date="2020-11" db="EMBL/GenBank/DDBJ databases">
        <authorList>
            <person name="McCartney M.A."/>
            <person name="Auch B."/>
            <person name="Kono T."/>
            <person name="Mallez S."/>
            <person name="Becker A."/>
            <person name="Gohl D.M."/>
            <person name="Silverstein K.A.T."/>
            <person name="Koren S."/>
            <person name="Bechman K.B."/>
            <person name="Herman A."/>
            <person name="Abrahante J.E."/>
            <person name="Garbe J."/>
        </authorList>
    </citation>
    <scope>NUCLEOTIDE SEQUENCE</scope>
    <source>
        <strain evidence="6">Duluth1</strain>
        <tissue evidence="6">Whole animal</tissue>
    </source>
</reference>
<reference evidence="6" key="1">
    <citation type="journal article" date="2019" name="bioRxiv">
        <title>The Genome of the Zebra Mussel, Dreissena polymorpha: A Resource for Invasive Species Research.</title>
        <authorList>
            <person name="McCartney M.A."/>
            <person name="Auch B."/>
            <person name="Kono T."/>
            <person name="Mallez S."/>
            <person name="Zhang Y."/>
            <person name="Obille A."/>
            <person name="Becker A."/>
            <person name="Abrahante J.E."/>
            <person name="Garbe J."/>
            <person name="Badalamenti J.P."/>
            <person name="Herman A."/>
            <person name="Mangelson H."/>
            <person name="Liachko I."/>
            <person name="Sullivan S."/>
            <person name="Sone E.D."/>
            <person name="Koren S."/>
            <person name="Silverstein K.A.T."/>
            <person name="Beckman K.B."/>
            <person name="Gohl D.M."/>
        </authorList>
    </citation>
    <scope>NUCLEOTIDE SEQUENCE</scope>
    <source>
        <strain evidence="6">Duluth1</strain>
        <tissue evidence="6">Whole animal</tissue>
    </source>
</reference>
<comment type="subcellular location">
    <subcellularLocation>
        <location evidence="1">Membrane</location>
        <topology evidence="1">Multi-pass membrane protein</topology>
    </subcellularLocation>
</comment>
<evidence type="ECO:0000256" key="5">
    <source>
        <dbReference type="SAM" id="Phobius"/>
    </source>
</evidence>
<evidence type="ECO:0000313" key="6">
    <source>
        <dbReference type="EMBL" id="KAH3782572.1"/>
    </source>
</evidence>
<evidence type="ECO:0008006" key="8">
    <source>
        <dbReference type="Google" id="ProtNLM"/>
    </source>
</evidence>
<dbReference type="PANTHER" id="PTHR22914:SF41">
    <property type="entry name" value="CHITIN SYNTHASE 7"/>
    <property type="match status" value="1"/>
</dbReference>
<dbReference type="GO" id="GO:0071944">
    <property type="term" value="C:cell periphery"/>
    <property type="evidence" value="ECO:0007669"/>
    <property type="project" value="TreeGrafter"/>
</dbReference>
<dbReference type="EMBL" id="JAIWYP010000008">
    <property type="protein sequence ID" value="KAH3782572.1"/>
    <property type="molecule type" value="Genomic_DNA"/>
</dbReference>
<sequence>MPLRTFCKIRKNKYIYKTHKVKCGWKIEYCAAAENSTYCPDDFDEFFKQRRRWIVSTLANMMVFIGDWRTVREKNHHLSILFILYQLLLMLSALIGPSSVILVISGGLNYAWDVSSVDSLIIQGIVCIAYIIWCLLTSSKKQLWVSKLYTLVYAVIMSAVVLGIVIHVILDFKSHASPTEDINATTTFRPTNISPDIKFSATTVYLGFMITLFLLTGLLHLKEFFNLFHGFWYLLFLPAGYLILTLYSICSITDITWGTREEGQMSVSSSNLPWYRQFGQCFKCVSLSFFNEHADMSIQANLPAEEELQRFDGEMNDSMVMKDVGEESARCIKKEQVDKCIQANLPAVGYRHPFDDDANDSIVMEEEFAGCLIKKQAEEIIPANQTTVVEIHPGEGERNDSISEENNSARCFIKTQAEEGIQAYLPAVVKGQPCEGERSSISEENISAVTEGTCTLHKEEEEKEKVAKEEKEKVAKKEKEFWEKLKKRCLFPEPIAIGEQEDLKGKLRVLRNKWLMIFTVSNTIWLVLIATLAKKGHLLSVFGSDPLGLAVLVLFSAVVIIQFLTMLVHRLITFTHFLARAPYTFRESSVCQQQADHKNQSETQPDREPTDANGMSVNNEHASDKTAIQQAWERLVHFVSTGKCTKQDDEQPVLEES</sequence>
<evidence type="ECO:0000256" key="3">
    <source>
        <dbReference type="ARBA" id="ARBA00023136"/>
    </source>
</evidence>
<keyword evidence="5" id="KW-1133">Transmembrane helix</keyword>
<name>A0A9D4IRR2_DREPO</name>
<organism evidence="6 7">
    <name type="scientific">Dreissena polymorpha</name>
    <name type="common">Zebra mussel</name>
    <name type="synonym">Mytilus polymorpha</name>
    <dbReference type="NCBI Taxonomy" id="45954"/>
    <lineage>
        <taxon>Eukaryota</taxon>
        <taxon>Metazoa</taxon>
        <taxon>Spiralia</taxon>
        <taxon>Lophotrochozoa</taxon>
        <taxon>Mollusca</taxon>
        <taxon>Bivalvia</taxon>
        <taxon>Autobranchia</taxon>
        <taxon>Heteroconchia</taxon>
        <taxon>Euheterodonta</taxon>
        <taxon>Imparidentia</taxon>
        <taxon>Neoheterodontei</taxon>
        <taxon>Myida</taxon>
        <taxon>Dreissenoidea</taxon>
        <taxon>Dreissenidae</taxon>
        <taxon>Dreissena</taxon>
    </lineage>
</organism>